<dbReference type="Gene3D" id="3.40.50.10140">
    <property type="entry name" value="Toll/interleukin-1 receptor homology (TIR) domain"/>
    <property type="match status" value="1"/>
</dbReference>
<dbReference type="AlphaFoldDB" id="A0A6B3SZ34"/>
<dbReference type="Proteomes" id="UP000482155">
    <property type="component" value="Unassembled WGS sequence"/>
</dbReference>
<sequence>MKDKTLADALVDLLETGTEISSDDIFCSSLEGLGIPSGQDFITYIKSQIQHPEAVILLLSENYFASQFCLCELGAAWAMSHKAYPLLVPPLKYADVKGVLLSTQVDKIDNDSDLDRFYENLNGELALTSTNIARWGAKKRQFLKKLPDILSSLEKPTTVNLKDYESLKTEHDSSIALQDEYEDEISKLRALIKELEGCKDASEVKKIKREHLSGMSALSEELEAFKQAVRSLPPIVVYIMFRHYTGVPSKFNPWTEKQANQDAGSATEDGYLKFDDGFELNLDDPKVKRASSALCKLDRYIDGKVSDEVLLEFEEESQYQLSLSNRRLWKDHFCDQISRYFA</sequence>
<dbReference type="GO" id="GO:0007165">
    <property type="term" value="P:signal transduction"/>
    <property type="evidence" value="ECO:0007669"/>
    <property type="project" value="InterPro"/>
</dbReference>
<comment type="caution">
    <text evidence="2">The sequence shown here is derived from an EMBL/GenBank/DDBJ whole genome shotgun (WGS) entry which is preliminary data.</text>
</comment>
<dbReference type="SUPFAM" id="SSF52200">
    <property type="entry name" value="Toll/Interleukin receptor TIR domain"/>
    <property type="match status" value="1"/>
</dbReference>
<name>A0A6B3SZ34_9BURK</name>
<feature type="domain" description="TIR" evidence="1">
    <location>
        <begin position="35"/>
        <end position="89"/>
    </location>
</feature>
<accession>A0A6B3SZ34</accession>
<evidence type="ECO:0000259" key="1">
    <source>
        <dbReference type="Pfam" id="PF13676"/>
    </source>
</evidence>
<dbReference type="InterPro" id="IPR000157">
    <property type="entry name" value="TIR_dom"/>
</dbReference>
<evidence type="ECO:0000313" key="3">
    <source>
        <dbReference type="Proteomes" id="UP000482155"/>
    </source>
</evidence>
<organism evidence="2 3">
    <name type="scientific">Noviherbaspirillum galbum</name>
    <dbReference type="NCBI Taxonomy" id="2709383"/>
    <lineage>
        <taxon>Bacteria</taxon>
        <taxon>Pseudomonadati</taxon>
        <taxon>Pseudomonadota</taxon>
        <taxon>Betaproteobacteria</taxon>
        <taxon>Burkholderiales</taxon>
        <taxon>Oxalobacteraceae</taxon>
        <taxon>Noviherbaspirillum</taxon>
    </lineage>
</organism>
<dbReference type="Pfam" id="PF13676">
    <property type="entry name" value="TIR_2"/>
    <property type="match status" value="1"/>
</dbReference>
<proteinExistence type="predicted"/>
<dbReference type="InterPro" id="IPR035897">
    <property type="entry name" value="Toll_tir_struct_dom_sf"/>
</dbReference>
<evidence type="ECO:0000313" key="2">
    <source>
        <dbReference type="EMBL" id="NEX63609.1"/>
    </source>
</evidence>
<gene>
    <name evidence="2" type="ORF">G3574_21230</name>
</gene>
<dbReference type="EMBL" id="JAAIVB010000073">
    <property type="protein sequence ID" value="NEX63609.1"/>
    <property type="molecule type" value="Genomic_DNA"/>
</dbReference>
<keyword evidence="3" id="KW-1185">Reference proteome</keyword>
<protein>
    <submittedName>
        <fullName evidence="2">TIR domain-containing protein</fullName>
    </submittedName>
</protein>
<reference evidence="2 3" key="1">
    <citation type="submission" date="2020-02" db="EMBL/GenBank/DDBJ databases">
        <authorList>
            <person name="Kim M.K."/>
        </authorList>
    </citation>
    <scope>NUCLEOTIDE SEQUENCE [LARGE SCALE GENOMIC DNA]</scope>
    <source>
        <strain evidence="2 3">17J57-3</strain>
    </source>
</reference>